<dbReference type="InterPro" id="IPR000415">
    <property type="entry name" value="Nitroreductase-like"/>
</dbReference>
<dbReference type="Gene3D" id="3.40.109.10">
    <property type="entry name" value="NADH Oxidase"/>
    <property type="match status" value="1"/>
</dbReference>
<keyword evidence="6 8" id="KW-0560">Oxidoreductase</keyword>
<evidence type="ECO:0000256" key="7">
    <source>
        <dbReference type="ARBA" id="ARBA00023027"/>
    </source>
</evidence>
<evidence type="ECO:0000256" key="5">
    <source>
        <dbReference type="ARBA" id="ARBA00022857"/>
    </source>
</evidence>
<dbReference type="EC" id="1.-.-.-" evidence="8"/>
<dbReference type="CDD" id="cd02135">
    <property type="entry name" value="YdjA-like"/>
    <property type="match status" value="1"/>
</dbReference>
<comment type="cofactor">
    <cofactor evidence="1 8">
        <name>FMN</name>
        <dbReference type="ChEBI" id="CHEBI:58210"/>
    </cofactor>
</comment>
<evidence type="ECO:0000259" key="9">
    <source>
        <dbReference type="Pfam" id="PF00881"/>
    </source>
</evidence>
<evidence type="ECO:0000256" key="4">
    <source>
        <dbReference type="ARBA" id="ARBA00022643"/>
    </source>
</evidence>
<evidence type="ECO:0000256" key="1">
    <source>
        <dbReference type="ARBA" id="ARBA00001917"/>
    </source>
</evidence>
<evidence type="ECO:0000313" key="11">
    <source>
        <dbReference type="Proteomes" id="UP000060071"/>
    </source>
</evidence>
<keyword evidence="7 8" id="KW-0520">NAD</keyword>
<reference evidence="10 11" key="1">
    <citation type="submission" date="2015-12" db="EMBL/GenBank/DDBJ databases">
        <authorList>
            <person name="Kim M.K."/>
            <person name="Srinivasan S."/>
            <person name="Lee J.-J."/>
            <person name="Kim K."/>
        </authorList>
    </citation>
    <scope>NUCLEOTIDE SEQUENCE [LARGE SCALE GENOMIC DNA]</scope>
    <source>
        <strain evidence="10 11">BM2</strain>
    </source>
</reference>
<dbReference type="PIRSF" id="PIRSF000232">
    <property type="entry name" value="YdjA"/>
    <property type="match status" value="1"/>
</dbReference>
<evidence type="ECO:0000256" key="3">
    <source>
        <dbReference type="ARBA" id="ARBA00022630"/>
    </source>
</evidence>
<keyword evidence="5 8" id="KW-0521">NADP</keyword>
<dbReference type="SUPFAM" id="SSF55469">
    <property type="entry name" value="FMN-dependent nitroreductase-like"/>
    <property type="match status" value="1"/>
</dbReference>
<accession>A0ABM5X232</accession>
<keyword evidence="11" id="KW-1185">Reference proteome</keyword>
<name>A0ABM5X232_9DEIO</name>
<proteinExistence type="inferred from homology"/>
<sequence>MTTLDTPFPAAALTVLDVIRARRTVDIGLLRPDAVPREVVEAILEAGTWAPNHGRTEPWRFTVFTGEGRARLAEVFAQAYAAGSAPDRDSEPALEAQRARAWRAPLWISLELHMPEKPKMPEWEEQAALACAAQNMWLAATAFGLVGKWVSGPVMVSPVAAQALGAPKLLGLLVLGYPAAELPSARRAPLADKVTWVE</sequence>
<dbReference type="Pfam" id="PF00881">
    <property type="entry name" value="Nitroreductase"/>
    <property type="match status" value="1"/>
</dbReference>
<protein>
    <recommendedName>
        <fullName evidence="8">Putative NAD(P)H nitroreductase</fullName>
        <ecNumber evidence="8">1.-.-.-</ecNumber>
    </recommendedName>
</protein>
<dbReference type="PANTHER" id="PTHR43821:SF1">
    <property type="entry name" value="NAD(P)H NITROREDUCTASE YDJA-RELATED"/>
    <property type="match status" value="1"/>
</dbReference>
<keyword evidence="3 8" id="KW-0285">Flavoprotein</keyword>
<organism evidence="10 11">
    <name type="scientific">Deinococcus actinosclerus</name>
    <dbReference type="NCBI Taxonomy" id="1768108"/>
    <lineage>
        <taxon>Bacteria</taxon>
        <taxon>Thermotogati</taxon>
        <taxon>Deinococcota</taxon>
        <taxon>Deinococci</taxon>
        <taxon>Deinococcales</taxon>
        <taxon>Deinococcaceae</taxon>
        <taxon>Deinococcus</taxon>
    </lineage>
</organism>
<dbReference type="InterPro" id="IPR052530">
    <property type="entry name" value="NAD(P)H_nitroreductase"/>
</dbReference>
<dbReference type="RefSeq" id="WP_062157096.1">
    <property type="nucleotide sequence ID" value="NZ_CP013910.1"/>
</dbReference>
<dbReference type="InterPro" id="IPR026021">
    <property type="entry name" value="YdjA-like"/>
</dbReference>
<evidence type="ECO:0000256" key="8">
    <source>
        <dbReference type="PIRNR" id="PIRNR000232"/>
    </source>
</evidence>
<feature type="domain" description="Nitroreductase" evidence="9">
    <location>
        <begin position="19"/>
        <end position="177"/>
    </location>
</feature>
<dbReference type="InterPro" id="IPR029479">
    <property type="entry name" value="Nitroreductase"/>
</dbReference>
<evidence type="ECO:0000256" key="2">
    <source>
        <dbReference type="ARBA" id="ARBA00007118"/>
    </source>
</evidence>
<dbReference type="EMBL" id="CP013910">
    <property type="protein sequence ID" value="ALW87745.1"/>
    <property type="molecule type" value="Genomic_DNA"/>
</dbReference>
<keyword evidence="4 8" id="KW-0288">FMN</keyword>
<gene>
    <name evidence="10" type="ORF">AUC44_01575</name>
</gene>
<dbReference type="Proteomes" id="UP000060071">
    <property type="component" value="Chromosome"/>
</dbReference>
<evidence type="ECO:0000313" key="10">
    <source>
        <dbReference type="EMBL" id="ALW87745.1"/>
    </source>
</evidence>
<comment type="similarity">
    <text evidence="2 8">Belongs to the nitroreductase family.</text>
</comment>
<dbReference type="PANTHER" id="PTHR43821">
    <property type="entry name" value="NAD(P)H NITROREDUCTASE YDJA-RELATED"/>
    <property type="match status" value="1"/>
</dbReference>
<evidence type="ECO:0000256" key="6">
    <source>
        <dbReference type="ARBA" id="ARBA00023002"/>
    </source>
</evidence>